<dbReference type="EMBL" id="JAUOZS010000001">
    <property type="protein sequence ID" value="MDT8902112.1"/>
    <property type="molecule type" value="Genomic_DNA"/>
</dbReference>
<dbReference type="Proteomes" id="UP001254848">
    <property type="component" value="Unassembled WGS sequence"/>
</dbReference>
<dbReference type="Pfam" id="PF22692">
    <property type="entry name" value="LlgE_F_G_D1"/>
    <property type="match status" value="1"/>
</dbReference>
<dbReference type="Pfam" id="PF06429">
    <property type="entry name" value="Flg_bbr_C"/>
    <property type="match status" value="1"/>
</dbReference>
<accession>A0ABU3NZ86</accession>
<dbReference type="Pfam" id="PF00460">
    <property type="entry name" value="Flg_bb_rod"/>
    <property type="match status" value="1"/>
</dbReference>
<dbReference type="PANTHER" id="PTHR30435:SF1">
    <property type="entry name" value="FLAGELLAR HOOK PROTEIN FLGE"/>
    <property type="match status" value="1"/>
</dbReference>
<dbReference type="PRINTS" id="PR01005">
    <property type="entry name" value="FLGHOOKAP1"/>
</dbReference>
<evidence type="ECO:0000256" key="2">
    <source>
        <dbReference type="ARBA" id="ARBA00009677"/>
    </source>
</evidence>
<dbReference type="InterPro" id="IPR037058">
    <property type="entry name" value="Falgellar_hook_FlgE_sf"/>
</dbReference>
<evidence type="ECO:0000256" key="3">
    <source>
        <dbReference type="ARBA" id="ARBA00023143"/>
    </source>
</evidence>
<gene>
    <name evidence="6" type="ORF">Q4T40_12725</name>
</gene>
<dbReference type="InterPro" id="IPR019776">
    <property type="entry name" value="Flagellar_basal_body_rod_CS"/>
</dbReference>
<keyword evidence="6" id="KW-0966">Cell projection</keyword>
<dbReference type="InterPro" id="IPR001444">
    <property type="entry name" value="Flag_bb_rod_N"/>
</dbReference>
<dbReference type="NCBIfam" id="TIGR03506">
    <property type="entry name" value="FlgEFG_subfam"/>
    <property type="match status" value="2"/>
</dbReference>
<evidence type="ECO:0000256" key="1">
    <source>
        <dbReference type="ARBA" id="ARBA00004117"/>
    </source>
</evidence>
<dbReference type="InterPro" id="IPR053967">
    <property type="entry name" value="LlgE_F_G-like_D1"/>
</dbReference>
<keyword evidence="6" id="KW-0282">Flagellum</keyword>
<dbReference type="InterPro" id="IPR009038">
    <property type="entry name" value="GOLD_dom"/>
</dbReference>
<dbReference type="InterPro" id="IPR002371">
    <property type="entry name" value="FlgK"/>
</dbReference>
<comment type="caution">
    <text evidence="6">The sequence shown here is derived from an EMBL/GenBank/DDBJ whole genome shotgun (WGS) entry which is preliminary data.</text>
</comment>
<organism evidence="6 7">
    <name type="scientific">Anaeroselena agilis</name>
    <dbReference type="NCBI Taxonomy" id="3063788"/>
    <lineage>
        <taxon>Bacteria</taxon>
        <taxon>Bacillati</taxon>
        <taxon>Bacillota</taxon>
        <taxon>Negativicutes</taxon>
        <taxon>Acetonemataceae</taxon>
        <taxon>Anaeroselena</taxon>
    </lineage>
</organism>
<dbReference type="RefSeq" id="WP_413780600.1">
    <property type="nucleotide sequence ID" value="NZ_JAUOZS010000001.1"/>
</dbReference>
<dbReference type="Gene3D" id="2.60.98.20">
    <property type="entry name" value="Flagellar hook protein FlgE"/>
    <property type="match status" value="1"/>
</dbReference>
<evidence type="ECO:0000259" key="5">
    <source>
        <dbReference type="PROSITE" id="PS50866"/>
    </source>
</evidence>
<evidence type="ECO:0000313" key="7">
    <source>
        <dbReference type="Proteomes" id="UP001254848"/>
    </source>
</evidence>
<dbReference type="InterPro" id="IPR020013">
    <property type="entry name" value="Flagellar_FlgE/F/G"/>
</dbReference>
<reference evidence="6 7" key="1">
    <citation type="submission" date="2023-07" db="EMBL/GenBank/DDBJ databases">
        <title>The novel representative of Negativicutes class, Anaeroselena agilis gen. nov. sp. nov.</title>
        <authorList>
            <person name="Prokofeva M.I."/>
            <person name="Elcheninov A.G."/>
            <person name="Klyukina A."/>
            <person name="Kublanov I.V."/>
            <person name="Frolov E.N."/>
            <person name="Podosokorskaya O.A."/>
        </authorList>
    </citation>
    <scope>NUCLEOTIDE SEQUENCE [LARGE SCALE GENOMIC DNA]</scope>
    <source>
        <strain evidence="6 7">4137-cl</strain>
    </source>
</reference>
<evidence type="ECO:0000256" key="4">
    <source>
        <dbReference type="RuleBase" id="RU362116"/>
    </source>
</evidence>
<proteinExistence type="inferred from homology"/>
<comment type="subcellular location">
    <subcellularLocation>
        <location evidence="1 4">Bacterial flagellum basal body</location>
    </subcellularLocation>
</comment>
<name>A0ABU3NZ86_9FIRM</name>
<dbReference type="InterPro" id="IPR010930">
    <property type="entry name" value="Flg_bb/hook_C_dom"/>
</dbReference>
<sequence>MMSAFFSAVSGLKSQTTGLNVIANNISNVNTTGYKSSRVSFSDLLSQTLSSASGSTATTGGTNPIQIGLGVSVASTDTNMTTGSTQATGVATDVAISGEGFFVVENGADGSYLYTRQGDMTVDEDGNLTVNGYKVCGWATVNANGEIITTGDIDTINVYENNKKSMPASMTTAAAFSGTLDSTSTAHGTGLTTIGTVPDTADGTSSMTVYDAQGNAYSLTANWYKCYVDSSDADNPITSWYYEVSSSDATITPSSGYIAFDANGDIVDTATATTVSSAGTTGYASASASYNAAAGNYTVTVTEPTTGNYVITLQDAAGNSYAYNTTSTTNDAITFDLTGGGAFTLPATTALATGTTVFAVAADTASFTTTPTLTVTPDGTVGTAAFTVACDLGDITTGNSTAGVTATPDGYAAGTLSGIAIEADGTIVGTYSNGQTQDLAVISLAVFTNDEGLEKTGSNMYAATSNSGTVSYYVAGQGGTSALSTGCLEMSNVDLAQEFSNMMIAQRAYQANSKVISTADEMLQSLISMR</sequence>
<comment type="similarity">
    <text evidence="2 4">Belongs to the flagella basal body rod proteins family.</text>
</comment>
<dbReference type="PROSITE" id="PS00588">
    <property type="entry name" value="FLAGELLA_BB_ROD"/>
    <property type="match status" value="1"/>
</dbReference>
<comment type="function">
    <text evidence="4">A flexible structure which links the flagellar filament to the drive apparatus in the basal body.</text>
</comment>
<keyword evidence="3 4" id="KW-0975">Bacterial flagellum</keyword>
<dbReference type="PROSITE" id="PS50866">
    <property type="entry name" value="GOLD"/>
    <property type="match status" value="1"/>
</dbReference>
<keyword evidence="7" id="KW-1185">Reference proteome</keyword>
<dbReference type="InterPro" id="IPR037925">
    <property type="entry name" value="FlgE/F/G-like"/>
</dbReference>
<protein>
    <recommendedName>
        <fullName evidence="4">Flagellar hook protein FlgE</fullName>
    </recommendedName>
</protein>
<feature type="domain" description="GOLD" evidence="5">
    <location>
        <begin position="224"/>
        <end position="339"/>
    </location>
</feature>
<dbReference type="PANTHER" id="PTHR30435">
    <property type="entry name" value="FLAGELLAR PROTEIN"/>
    <property type="match status" value="1"/>
</dbReference>
<keyword evidence="6" id="KW-0969">Cilium</keyword>
<evidence type="ECO:0000313" key="6">
    <source>
        <dbReference type="EMBL" id="MDT8902112.1"/>
    </source>
</evidence>
<dbReference type="SUPFAM" id="SSF117143">
    <property type="entry name" value="Flagellar hook protein flgE"/>
    <property type="match status" value="2"/>
</dbReference>